<comment type="catalytic activity">
    <reaction evidence="21">
        <text>L-threonyl-[protein] + ATP = O-phospho-L-threonyl-[protein] + ADP + H(+)</text>
        <dbReference type="Rhea" id="RHEA:46608"/>
        <dbReference type="Rhea" id="RHEA-COMP:11060"/>
        <dbReference type="Rhea" id="RHEA-COMP:11605"/>
        <dbReference type="ChEBI" id="CHEBI:15378"/>
        <dbReference type="ChEBI" id="CHEBI:30013"/>
        <dbReference type="ChEBI" id="CHEBI:30616"/>
        <dbReference type="ChEBI" id="CHEBI:61977"/>
        <dbReference type="ChEBI" id="CHEBI:456216"/>
        <dbReference type="EC" id="2.7.11.1"/>
    </reaction>
</comment>
<evidence type="ECO:0000256" key="2">
    <source>
        <dbReference type="ARBA" id="ARBA00004479"/>
    </source>
</evidence>
<keyword evidence="9" id="KW-0808">Transferase</keyword>
<keyword evidence="16 24" id="KW-1133">Transmembrane helix</keyword>
<dbReference type="InterPro" id="IPR001245">
    <property type="entry name" value="Ser-Thr/Tyr_kinase_cat_dom"/>
</dbReference>
<keyword evidence="19" id="KW-0325">Glycoprotein</keyword>
<evidence type="ECO:0000256" key="13">
    <source>
        <dbReference type="ARBA" id="ARBA00022741"/>
    </source>
</evidence>
<dbReference type="Proteomes" id="UP001372338">
    <property type="component" value="Unassembled WGS sequence"/>
</dbReference>
<keyword evidence="10 24" id="KW-0812">Transmembrane</keyword>
<comment type="caution">
    <text evidence="27">The sequence shown here is derived from an EMBL/GenBank/DDBJ whole genome shotgun (WGS) entry which is preliminary data.</text>
</comment>
<keyword evidence="18" id="KW-0675">Receptor</keyword>
<dbReference type="SUPFAM" id="SSF49899">
    <property type="entry name" value="Concanavalin A-like lectins/glucanases"/>
    <property type="match status" value="1"/>
</dbReference>
<dbReference type="SUPFAM" id="SSF56112">
    <property type="entry name" value="Protein kinase-like (PK-like)"/>
    <property type="match status" value="1"/>
</dbReference>
<proteinExistence type="inferred from homology"/>
<evidence type="ECO:0000256" key="4">
    <source>
        <dbReference type="ARBA" id="ARBA00008536"/>
    </source>
</evidence>
<feature type="signal peptide" evidence="25">
    <location>
        <begin position="1"/>
        <end position="25"/>
    </location>
</feature>
<evidence type="ECO:0000256" key="21">
    <source>
        <dbReference type="ARBA" id="ARBA00047899"/>
    </source>
</evidence>
<evidence type="ECO:0000256" key="25">
    <source>
        <dbReference type="SAM" id="SignalP"/>
    </source>
</evidence>
<dbReference type="InterPro" id="IPR017441">
    <property type="entry name" value="Protein_kinase_ATP_BS"/>
</dbReference>
<dbReference type="GO" id="GO:0005886">
    <property type="term" value="C:plasma membrane"/>
    <property type="evidence" value="ECO:0007669"/>
    <property type="project" value="UniProtKB-SubCell"/>
</dbReference>
<accession>A0AAN9E7X0</accession>
<keyword evidence="7" id="KW-1003">Cell membrane</keyword>
<comment type="similarity">
    <text evidence="5">In the C-terminal section; belongs to the protein kinase superfamily. Ser/Thr protein kinase family.</text>
</comment>
<dbReference type="PROSITE" id="PS50011">
    <property type="entry name" value="PROTEIN_KINASE_DOM"/>
    <property type="match status" value="1"/>
</dbReference>
<dbReference type="InterPro" id="IPR050528">
    <property type="entry name" value="L-type_Lectin-RKs"/>
</dbReference>
<evidence type="ECO:0000256" key="12">
    <source>
        <dbReference type="ARBA" id="ARBA00022734"/>
    </source>
</evidence>
<feature type="chain" id="PRO_5042921087" description="non-specific serine/threonine protein kinase" evidence="25">
    <location>
        <begin position="26"/>
        <end position="689"/>
    </location>
</feature>
<evidence type="ECO:0000256" key="24">
    <source>
        <dbReference type="SAM" id="Phobius"/>
    </source>
</evidence>
<evidence type="ECO:0000256" key="18">
    <source>
        <dbReference type="ARBA" id="ARBA00023170"/>
    </source>
</evidence>
<dbReference type="EMBL" id="JAYWIO010000008">
    <property type="protein sequence ID" value="KAK7246503.1"/>
    <property type="molecule type" value="Genomic_DNA"/>
</dbReference>
<dbReference type="Pfam" id="PF00139">
    <property type="entry name" value="Lectin_legB"/>
    <property type="match status" value="1"/>
</dbReference>
<evidence type="ECO:0000256" key="11">
    <source>
        <dbReference type="ARBA" id="ARBA00022729"/>
    </source>
</evidence>
<dbReference type="Gene3D" id="2.60.120.200">
    <property type="match status" value="1"/>
</dbReference>
<dbReference type="InterPro" id="IPR000719">
    <property type="entry name" value="Prot_kinase_dom"/>
</dbReference>
<dbReference type="GO" id="GO:0030246">
    <property type="term" value="F:carbohydrate binding"/>
    <property type="evidence" value="ECO:0007669"/>
    <property type="project" value="UniProtKB-KW"/>
</dbReference>
<dbReference type="GO" id="GO:0042742">
    <property type="term" value="P:defense response to bacterium"/>
    <property type="evidence" value="ECO:0007669"/>
    <property type="project" value="UniProtKB-ARBA"/>
</dbReference>
<dbReference type="InterPro" id="IPR011009">
    <property type="entry name" value="Kinase-like_dom_sf"/>
</dbReference>
<evidence type="ECO:0000256" key="15">
    <source>
        <dbReference type="ARBA" id="ARBA00022840"/>
    </source>
</evidence>
<dbReference type="CDD" id="cd14066">
    <property type="entry name" value="STKc_IRAK"/>
    <property type="match status" value="1"/>
</dbReference>
<feature type="binding site" evidence="23">
    <location>
        <position position="383"/>
    </location>
    <ligand>
        <name>ATP</name>
        <dbReference type="ChEBI" id="CHEBI:30616"/>
    </ligand>
</feature>
<evidence type="ECO:0000256" key="1">
    <source>
        <dbReference type="ARBA" id="ARBA00004236"/>
    </source>
</evidence>
<dbReference type="InterPro" id="IPR013320">
    <property type="entry name" value="ConA-like_dom_sf"/>
</dbReference>
<evidence type="ECO:0000256" key="17">
    <source>
        <dbReference type="ARBA" id="ARBA00023136"/>
    </source>
</evidence>
<evidence type="ECO:0000256" key="20">
    <source>
        <dbReference type="ARBA" id="ARBA00023211"/>
    </source>
</evidence>
<evidence type="ECO:0000256" key="8">
    <source>
        <dbReference type="ARBA" id="ARBA00022527"/>
    </source>
</evidence>
<sequence length="689" mass="77981">MIKHNHSQPFLISIFLLFNSILLSATDFIFNGFNSSDVLLYGNATIDSRVLTLTHDQTFSIGRALYHKKIPTKQPNSSYIYPFSTSFIFSMAPYKGTLPGHGLVFIFTPVTGIQGTTSAQNLGLFNLTNNGNSSNHVLGVEFDVFMNQEFDDINANHVGIDINSLTSLVSHDAGYWPDDRKSNDENSFKELKLNNGENYQVWIDYEDSLINVTMAPVGMKRPIRPLLNVSLNLSQVFVDEMFVGFTSATGQLVQSHKILAWSFSNSNFSLSEELITKGLPSFVLPKDSIFNSKGFVAGFTVGVFFIICLFALLAMVLVQRMRSRARKRAAMEDWELEYWPHRMTYEEIEAATKGFHEENVIGVGGNGKVYKGVLRGGAEIAVKRISHENDGLREFLAEISSLGRLKQRNLVRLRGWCKRDQGNFLLVYDYMENGSLDKRVFDCDESKMLNCEERIRIIKDVAFAVLYLHEGWESKVVHRDIKASNVLLDKDMNGRLGDFGLARMHNHDHVARTTKLVGTVGYMAPEVIKTGRASTKTDVYMFGILILEVMCGRRPLEEGKPPLVECVWQLMLQGELVNALDERLRAKGELLNLQEVERVLNLGLLCAYPEPQARPTMRQVVNILEGKKEGQDSEIENMDTYLLQQLNSRDILSEYTQYFSYASHPTFEDIRHSSSMSLTWSKSIVEEGR</sequence>
<gene>
    <name evidence="27" type="ORF">RIF29_41372</name>
</gene>
<dbReference type="FunFam" id="3.30.200.20:FF:000621">
    <property type="entry name" value="Putative L-type lectin-domain containing receptor kinase VII.2"/>
    <property type="match status" value="1"/>
</dbReference>
<evidence type="ECO:0000256" key="7">
    <source>
        <dbReference type="ARBA" id="ARBA00022475"/>
    </source>
</evidence>
<dbReference type="InterPro" id="IPR008271">
    <property type="entry name" value="Ser/Thr_kinase_AS"/>
</dbReference>
<evidence type="ECO:0000256" key="5">
    <source>
        <dbReference type="ARBA" id="ARBA00010217"/>
    </source>
</evidence>
<comment type="catalytic activity">
    <reaction evidence="22">
        <text>L-seryl-[protein] + ATP = O-phospho-L-seryl-[protein] + ADP + H(+)</text>
        <dbReference type="Rhea" id="RHEA:17989"/>
        <dbReference type="Rhea" id="RHEA-COMP:9863"/>
        <dbReference type="Rhea" id="RHEA-COMP:11604"/>
        <dbReference type="ChEBI" id="CHEBI:15378"/>
        <dbReference type="ChEBI" id="CHEBI:29999"/>
        <dbReference type="ChEBI" id="CHEBI:30616"/>
        <dbReference type="ChEBI" id="CHEBI:83421"/>
        <dbReference type="ChEBI" id="CHEBI:456216"/>
        <dbReference type="EC" id="2.7.11.1"/>
    </reaction>
</comment>
<reference evidence="27 28" key="1">
    <citation type="submission" date="2024-01" db="EMBL/GenBank/DDBJ databases">
        <title>The genomes of 5 underutilized Papilionoideae crops provide insights into root nodulation and disease resistanc.</title>
        <authorList>
            <person name="Yuan L."/>
        </authorList>
    </citation>
    <scope>NUCLEOTIDE SEQUENCE [LARGE SCALE GENOMIC DNA]</scope>
    <source>
        <strain evidence="27">ZHUSHIDOU_FW_LH</strain>
        <tissue evidence="27">Leaf</tissue>
    </source>
</reference>
<comment type="similarity">
    <text evidence="4">In the N-terminal section; belongs to the leguminous lectin family.</text>
</comment>
<evidence type="ECO:0000256" key="16">
    <source>
        <dbReference type="ARBA" id="ARBA00022989"/>
    </source>
</evidence>
<evidence type="ECO:0000256" key="10">
    <source>
        <dbReference type="ARBA" id="ARBA00022692"/>
    </source>
</evidence>
<dbReference type="GO" id="GO:0005524">
    <property type="term" value="F:ATP binding"/>
    <property type="evidence" value="ECO:0007669"/>
    <property type="project" value="UniProtKB-UniRule"/>
</dbReference>
<keyword evidence="15 23" id="KW-0067">ATP-binding</keyword>
<dbReference type="InterPro" id="IPR001220">
    <property type="entry name" value="Legume_lectin_dom"/>
</dbReference>
<keyword evidence="20" id="KW-0464">Manganese</keyword>
<protein>
    <recommendedName>
        <fullName evidence="6">non-specific serine/threonine protein kinase</fullName>
        <ecNumber evidence="6">2.7.11.1</ecNumber>
    </recommendedName>
</protein>
<name>A0AAN9E7X0_CROPI</name>
<evidence type="ECO:0000256" key="23">
    <source>
        <dbReference type="PROSITE-ProRule" id="PRU10141"/>
    </source>
</evidence>
<dbReference type="AlphaFoldDB" id="A0AAN9E7X0"/>
<evidence type="ECO:0000313" key="28">
    <source>
        <dbReference type="Proteomes" id="UP001372338"/>
    </source>
</evidence>
<dbReference type="Pfam" id="PF07714">
    <property type="entry name" value="PK_Tyr_Ser-Thr"/>
    <property type="match status" value="1"/>
</dbReference>
<organism evidence="27 28">
    <name type="scientific">Crotalaria pallida</name>
    <name type="common">Smooth rattlebox</name>
    <name type="synonym">Crotalaria striata</name>
    <dbReference type="NCBI Taxonomy" id="3830"/>
    <lineage>
        <taxon>Eukaryota</taxon>
        <taxon>Viridiplantae</taxon>
        <taxon>Streptophyta</taxon>
        <taxon>Embryophyta</taxon>
        <taxon>Tracheophyta</taxon>
        <taxon>Spermatophyta</taxon>
        <taxon>Magnoliopsida</taxon>
        <taxon>eudicotyledons</taxon>
        <taxon>Gunneridae</taxon>
        <taxon>Pentapetalae</taxon>
        <taxon>rosids</taxon>
        <taxon>fabids</taxon>
        <taxon>Fabales</taxon>
        <taxon>Fabaceae</taxon>
        <taxon>Papilionoideae</taxon>
        <taxon>50 kb inversion clade</taxon>
        <taxon>genistoids sensu lato</taxon>
        <taxon>core genistoids</taxon>
        <taxon>Crotalarieae</taxon>
        <taxon>Crotalaria</taxon>
    </lineage>
</organism>
<dbReference type="EC" id="2.7.11.1" evidence="6"/>
<feature type="transmembrane region" description="Helical" evidence="24">
    <location>
        <begin position="295"/>
        <end position="318"/>
    </location>
</feature>
<dbReference type="FunFam" id="1.10.510.10:FF:000108">
    <property type="entry name" value="L-type lectin-domain containing receptor kinase S.4"/>
    <property type="match status" value="1"/>
</dbReference>
<feature type="domain" description="Protein kinase" evidence="26">
    <location>
        <begin position="355"/>
        <end position="642"/>
    </location>
</feature>
<dbReference type="CDD" id="cd06899">
    <property type="entry name" value="lectin_legume_LecRK_Arcelin_ConA"/>
    <property type="match status" value="1"/>
</dbReference>
<comment type="similarity">
    <text evidence="3">Belongs to the leguminous lectin family.</text>
</comment>
<dbReference type="Gene3D" id="3.30.200.20">
    <property type="entry name" value="Phosphorylase Kinase, domain 1"/>
    <property type="match status" value="1"/>
</dbReference>
<keyword evidence="28" id="KW-1185">Reference proteome</keyword>
<keyword evidence="14" id="KW-0418">Kinase</keyword>
<dbReference type="GO" id="GO:0002229">
    <property type="term" value="P:defense response to oomycetes"/>
    <property type="evidence" value="ECO:0007669"/>
    <property type="project" value="UniProtKB-ARBA"/>
</dbReference>
<dbReference type="PROSITE" id="PS00107">
    <property type="entry name" value="PROTEIN_KINASE_ATP"/>
    <property type="match status" value="1"/>
</dbReference>
<evidence type="ECO:0000256" key="19">
    <source>
        <dbReference type="ARBA" id="ARBA00023180"/>
    </source>
</evidence>
<evidence type="ECO:0000256" key="22">
    <source>
        <dbReference type="ARBA" id="ARBA00048679"/>
    </source>
</evidence>
<dbReference type="PANTHER" id="PTHR27007">
    <property type="match status" value="1"/>
</dbReference>
<evidence type="ECO:0000256" key="3">
    <source>
        <dbReference type="ARBA" id="ARBA00007606"/>
    </source>
</evidence>
<keyword evidence="8" id="KW-0723">Serine/threonine-protein kinase</keyword>
<dbReference type="Gene3D" id="1.10.510.10">
    <property type="entry name" value="Transferase(Phosphotransferase) domain 1"/>
    <property type="match status" value="1"/>
</dbReference>
<evidence type="ECO:0000256" key="9">
    <source>
        <dbReference type="ARBA" id="ARBA00022679"/>
    </source>
</evidence>
<evidence type="ECO:0000259" key="26">
    <source>
        <dbReference type="PROSITE" id="PS50011"/>
    </source>
</evidence>
<evidence type="ECO:0000313" key="27">
    <source>
        <dbReference type="EMBL" id="KAK7246503.1"/>
    </source>
</evidence>
<keyword evidence="17 24" id="KW-0472">Membrane</keyword>
<evidence type="ECO:0000256" key="6">
    <source>
        <dbReference type="ARBA" id="ARBA00012513"/>
    </source>
</evidence>
<dbReference type="PROSITE" id="PS00108">
    <property type="entry name" value="PROTEIN_KINASE_ST"/>
    <property type="match status" value="1"/>
</dbReference>
<comment type="subcellular location">
    <subcellularLocation>
        <location evidence="1">Cell membrane</location>
    </subcellularLocation>
    <subcellularLocation>
        <location evidence="2">Membrane</location>
        <topology evidence="2">Single-pass type I membrane protein</topology>
    </subcellularLocation>
</comment>
<dbReference type="GO" id="GO:0004674">
    <property type="term" value="F:protein serine/threonine kinase activity"/>
    <property type="evidence" value="ECO:0007669"/>
    <property type="project" value="UniProtKB-KW"/>
</dbReference>
<evidence type="ECO:0000256" key="14">
    <source>
        <dbReference type="ARBA" id="ARBA00022777"/>
    </source>
</evidence>
<keyword evidence="12" id="KW-0430">Lectin</keyword>
<dbReference type="FunFam" id="2.60.120.200:FF:000086">
    <property type="entry name" value="L-type lectin-domain containing receptor kinase S.4"/>
    <property type="match status" value="1"/>
</dbReference>
<dbReference type="SMART" id="SM00220">
    <property type="entry name" value="S_TKc"/>
    <property type="match status" value="1"/>
</dbReference>
<keyword evidence="13 23" id="KW-0547">Nucleotide-binding</keyword>
<keyword evidence="11 25" id="KW-0732">Signal</keyword>